<dbReference type="GO" id="GO:0003955">
    <property type="term" value="F:NAD(P)H dehydrogenase (quinone) activity"/>
    <property type="evidence" value="ECO:0007669"/>
    <property type="project" value="UniProtKB-EC"/>
</dbReference>
<dbReference type="PANTHER" id="PTHR30546:SF23">
    <property type="entry name" value="FLAVOPROTEIN-LIKE PROTEIN YCP4-RELATED"/>
    <property type="match status" value="1"/>
</dbReference>
<evidence type="ECO:0000259" key="5">
    <source>
        <dbReference type="PROSITE" id="PS50902"/>
    </source>
</evidence>
<dbReference type="GeneID" id="25739155"/>
<dbReference type="NCBIfam" id="NF002999">
    <property type="entry name" value="PRK03767.1"/>
    <property type="match status" value="1"/>
</dbReference>
<dbReference type="GO" id="GO:0016020">
    <property type="term" value="C:membrane"/>
    <property type="evidence" value="ECO:0007669"/>
    <property type="project" value="TreeGrafter"/>
</dbReference>
<dbReference type="EC" id="1.6.5.2" evidence="2"/>
<proteinExistence type="inferred from homology"/>
<sequence>MATKKVYIIFYSTYGHITALARALKEGVDSVEGVEGVLFQVAETLPAEVLTKMYAAPKPEDIPVVNPKTIDEADGFAFGFPTRFGSMPAQMQAFFDATGGHWQKGSLAGKPAGMFTSTATQAGGEETTIMTSVTHLVHHGMIFVAPGYTFGEGMHELAVPKGGSAWGASTLAGPDGSRKPSELELAYAKHQGKHLAEITKKLAA</sequence>
<dbReference type="InterPro" id="IPR008254">
    <property type="entry name" value="Flavodoxin/NO_synth"/>
</dbReference>
<dbReference type="Pfam" id="PF03358">
    <property type="entry name" value="FMN_red"/>
    <property type="match status" value="1"/>
</dbReference>
<dbReference type="Gene3D" id="3.40.50.360">
    <property type="match status" value="1"/>
</dbReference>
<evidence type="ECO:0000256" key="4">
    <source>
        <dbReference type="ARBA" id="ARBA00048983"/>
    </source>
</evidence>
<dbReference type="Proteomes" id="UP000054498">
    <property type="component" value="Unassembled WGS sequence"/>
</dbReference>
<dbReference type="InterPro" id="IPR029039">
    <property type="entry name" value="Flavoprotein-like_sf"/>
</dbReference>
<name>A0A0D2MMC5_9CHLO</name>
<reference evidence="6 7" key="1">
    <citation type="journal article" date="2013" name="BMC Genomics">
        <title>Reconstruction of the lipid metabolism for the microalga Monoraphidium neglectum from its genome sequence reveals characteristics suitable for biofuel production.</title>
        <authorList>
            <person name="Bogen C."/>
            <person name="Al-Dilaimi A."/>
            <person name="Albersmeier A."/>
            <person name="Wichmann J."/>
            <person name="Grundmann M."/>
            <person name="Rupp O."/>
            <person name="Lauersen K.J."/>
            <person name="Blifernez-Klassen O."/>
            <person name="Kalinowski J."/>
            <person name="Goesmann A."/>
            <person name="Mussgnug J.H."/>
            <person name="Kruse O."/>
        </authorList>
    </citation>
    <scope>NUCLEOTIDE SEQUENCE [LARGE SCALE GENOMIC DNA]</scope>
    <source>
        <strain evidence="6 7">SAG 48.87</strain>
    </source>
</reference>
<comment type="catalytic activity">
    <reaction evidence="4">
        <text>a quinone + NADPH + H(+) = a quinol + NADP(+)</text>
        <dbReference type="Rhea" id="RHEA:46164"/>
        <dbReference type="ChEBI" id="CHEBI:15378"/>
        <dbReference type="ChEBI" id="CHEBI:24646"/>
        <dbReference type="ChEBI" id="CHEBI:57783"/>
        <dbReference type="ChEBI" id="CHEBI:58349"/>
        <dbReference type="ChEBI" id="CHEBI:132124"/>
        <dbReference type="EC" id="1.6.5.2"/>
    </reaction>
</comment>
<dbReference type="InterPro" id="IPR005025">
    <property type="entry name" value="FMN_Rdtase-like_dom"/>
</dbReference>
<dbReference type="GO" id="GO:0010181">
    <property type="term" value="F:FMN binding"/>
    <property type="evidence" value="ECO:0007669"/>
    <property type="project" value="InterPro"/>
</dbReference>
<dbReference type="STRING" id="145388.A0A0D2MMC5"/>
<dbReference type="RefSeq" id="XP_013900701.1">
    <property type="nucleotide sequence ID" value="XM_014045247.1"/>
</dbReference>
<dbReference type="PROSITE" id="PS50902">
    <property type="entry name" value="FLAVODOXIN_LIKE"/>
    <property type="match status" value="1"/>
</dbReference>
<dbReference type="InterPro" id="IPR010089">
    <property type="entry name" value="Flavoprotein_WrbA-like"/>
</dbReference>
<dbReference type="KEGG" id="mng:MNEG_6279"/>
<dbReference type="FunFam" id="3.40.50.360:FF:000001">
    <property type="entry name" value="NAD(P)H dehydrogenase (Quinone) FQR1-like"/>
    <property type="match status" value="1"/>
</dbReference>
<evidence type="ECO:0000256" key="3">
    <source>
        <dbReference type="ARBA" id="ARBA00047678"/>
    </source>
</evidence>
<evidence type="ECO:0000256" key="1">
    <source>
        <dbReference type="ARBA" id="ARBA00006961"/>
    </source>
</evidence>
<comment type="catalytic activity">
    <reaction evidence="3">
        <text>a quinone + NADH + H(+) = a quinol + NAD(+)</text>
        <dbReference type="Rhea" id="RHEA:46160"/>
        <dbReference type="ChEBI" id="CHEBI:15378"/>
        <dbReference type="ChEBI" id="CHEBI:24646"/>
        <dbReference type="ChEBI" id="CHEBI:57540"/>
        <dbReference type="ChEBI" id="CHEBI:57945"/>
        <dbReference type="ChEBI" id="CHEBI:132124"/>
        <dbReference type="EC" id="1.6.5.2"/>
    </reaction>
</comment>
<comment type="similarity">
    <text evidence="1">Belongs to the WrbA family.</text>
</comment>
<dbReference type="SUPFAM" id="SSF52218">
    <property type="entry name" value="Flavoproteins"/>
    <property type="match status" value="1"/>
</dbReference>
<evidence type="ECO:0000256" key="2">
    <source>
        <dbReference type="ARBA" id="ARBA00012648"/>
    </source>
</evidence>
<dbReference type="OrthoDB" id="504689at2759"/>
<organism evidence="6 7">
    <name type="scientific">Monoraphidium neglectum</name>
    <dbReference type="NCBI Taxonomy" id="145388"/>
    <lineage>
        <taxon>Eukaryota</taxon>
        <taxon>Viridiplantae</taxon>
        <taxon>Chlorophyta</taxon>
        <taxon>core chlorophytes</taxon>
        <taxon>Chlorophyceae</taxon>
        <taxon>CS clade</taxon>
        <taxon>Sphaeropleales</taxon>
        <taxon>Selenastraceae</taxon>
        <taxon>Monoraphidium</taxon>
    </lineage>
</organism>
<accession>A0A0D2MMC5</accession>
<evidence type="ECO:0000313" key="7">
    <source>
        <dbReference type="Proteomes" id="UP000054498"/>
    </source>
</evidence>
<feature type="domain" description="Flavodoxin-like" evidence="5">
    <location>
        <begin position="6"/>
        <end position="195"/>
    </location>
</feature>
<keyword evidence="7" id="KW-1185">Reference proteome</keyword>
<dbReference type="NCBIfam" id="TIGR01755">
    <property type="entry name" value="flav_wrbA"/>
    <property type="match status" value="1"/>
</dbReference>
<protein>
    <recommendedName>
        <fullName evidence="2">NAD(P)H dehydrogenase (quinone)</fullName>
        <ecNumber evidence="2">1.6.5.2</ecNumber>
    </recommendedName>
</protein>
<gene>
    <name evidence="6" type="ORF">MNEG_6279</name>
</gene>
<dbReference type="AlphaFoldDB" id="A0A0D2MMC5"/>
<evidence type="ECO:0000313" key="6">
    <source>
        <dbReference type="EMBL" id="KIZ01682.1"/>
    </source>
</evidence>
<dbReference type="PANTHER" id="PTHR30546">
    <property type="entry name" value="FLAVODOXIN-RELATED PROTEIN WRBA-RELATED"/>
    <property type="match status" value="1"/>
</dbReference>
<dbReference type="EMBL" id="KK101225">
    <property type="protein sequence ID" value="KIZ01682.1"/>
    <property type="molecule type" value="Genomic_DNA"/>
</dbReference>